<comment type="cofactor">
    <cofactor evidence="1">
        <name>Mg(2+)</name>
        <dbReference type="ChEBI" id="CHEBI:18420"/>
    </cofactor>
</comment>
<evidence type="ECO:0000256" key="3">
    <source>
        <dbReference type="ARBA" id="ARBA00022722"/>
    </source>
</evidence>
<dbReference type="InterPro" id="IPR002716">
    <property type="entry name" value="PIN_dom"/>
</dbReference>
<protein>
    <submittedName>
        <fullName evidence="9">Type II toxin-antitoxin system VapC family toxin</fullName>
    </submittedName>
</protein>
<keyword evidence="5" id="KW-0378">Hydrolase</keyword>
<dbReference type="InterPro" id="IPR029060">
    <property type="entry name" value="PIN-like_dom_sf"/>
</dbReference>
<dbReference type="AlphaFoldDB" id="A0A6G8FHD1"/>
<dbReference type="PANTHER" id="PTHR33653:SF1">
    <property type="entry name" value="RIBONUCLEASE VAPC2"/>
    <property type="match status" value="1"/>
</dbReference>
<evidence type="ECO:0000256" key="2">
    <source>
        <dbReference type="ARBA" id="ARBA00022649"/>
    </source>
</evidence>
<dbReference type="SUPFAM" id="SSF88723">
    <property type="entry name" value="PIN domain-like"/>
    <property type="match status" value="1"/>
</dbReference>
<dbReference type="RefSeq" id="WP_166322161.1">
    <property type="nucleotide sequence ID" value="NZ_CP049934.1"/>
</dbReference>
<name>A0A6G8FHD1_9MICO</name>
<evidence type="ECO:0000256" key="4">
    <source>
        <dbReference type="ARBA" id="ARBA00022723"/>
    </source>
</evidence>
<gene>
    <name evidence="9" type="ORF">G7067_03985</name>
</gene>
<evidence type="ECO:0000259" key="8">
    <source>
        <dbReference type="Pfam" id="PF01850"/>
    </source>
</evidence>
<dbReference type="Gene3D" id="3.40.50.1010">
    <property type="entry name" value="5'-nuclease"/>
    <property type="match status" value="1"/>
</dbReference>
<feature type="domain" description="PIN" evidence="8">
    <location>
        <begin position="5"/>
        <end position="119"/>
    </location>
</feature>
<proteinExistence type="inferred from homology"/>
<keyword evidence="6" id="KW-0460">Magnesium</keyword>
<dbReference type="GO" id="GO:0046872">
    <property type="term" value="F:metal ion binding"/>
    <property type="evidence" value="ECO:0007669"/>
    <property type="project" value="UniProtKB-KW"/>
</dbReference>
<keyword evidence="2" id="KW-1277">Toxin-antitoxin system</keyword>
<dbReference type="CDD" id="cd09881">
    <property type="entry name" value="PIN_VapC4-5_FitB-like"/>
    <property type="match status" value="1"/>
</dbReference>
<evidence type="ECO:0000313" key="10">
    <source>
        <dbReference type="Proteomes" id="UP000501387"/>
    </source>
</evidence>
<sequence>MARGLLDTNILIDSAALVAVSGDIDKYVSSTIVRSELVYGLQTREPGSAARSNRQKLIELLDSLNGFWLPFDLNASQAYGALTARPNSAMREKDTLIAAQALSLDLPVVTNDHGFSRFEGVVMHRIQAAPPA</sequence>
<dbReference type="Proteomes" id="UP000501387">
    <property type="component" value="Chromosome"/>
</dbReference>
<dbReference type="Pfam" id="PF01850">
    <property type="entry name" value="PIN"/>
    <property type="match status" value="1"/>
</dbReference>
<dbReference type="PANTHER" id="PTHR33653">
    <property type="entry name" value="RIBONUCLEASE VAPC2"/>
    <property type="match status" value="1"/>
</dbReference>
<evidence type="ECO:0000256" key="1">
    <source>
        <dbReference type="ARBA" id="ARBA00001946"/>
    </source>
</evidence>
<dbReference type="KEGG" id="lins:G7067_03985"/>
<comment type="similarity">
    <text evidence="7">Belongs to the PINc/VapC protein family.</text>
</comment>
<evidence type="ECO:0000256" key="7">
    <source>
        <dbReference type="ARBA" id="ARBA00038093"/>
    </source>
</evidence>
<evidence type="ECO:0000256" key="5">
    <source>
        <dbReference type="ARBA" id="ARBA00022801"/>
    </source>
</evidence>
<evidence type="ECO:0000313" key="9">
    <source>
        <dbReference type="EMBL" id="QIM15764.1"/>
    </source>
</evidence>
<keyword evidence="10" id="KW-1185">Reference proteome</keyword>
<accession>A0A6G8FHD1</accession>
<organism evidence="9 10">
    <name type="scientific">Leucobacter insecticola</name>
    <dbReference type="NCBI Taxonomy" id="2714934"/>
    <lineage>
        <taxon>Bacteria</taxon>
        <taxon>Bacillati</taxon>
        <taxon>Actinomycetota</taxon>
        <taxon>Actinomycetes</taxon>
        <taxon>Micrococcales</taxon>
        <taxon>Microbacteriaceae</taxon>
        <taxon>Leucobacter</taxon>
    </lineage>
</organism>
<keyword evidence="3" id="KW-0540">Nuclease</keyword>
<dbReference type="InterPro" id="IPR050556">
    <property type="entry name" value="Type_II_TA_system_RNase"/>
</dbReference>
<dbReference type="EMBL" id="CP049934">
    <property type="protein sequence ID" value="QIM15764.1"/>
    <property type="molecule type" value="Genomic_DNA"/>
</dbReference>
<evidence type="ECO:0000256" key="6">
    <source>
        <dbReference type="ARBA" id="ARBA00022842"/>
    </source>
</evidence>
<dbReference type="GO" id="GO:0004518">
    <property type="term" value="F:nuclease activity"/>
    <property type="evidence" value="ECO:0007669"/>
    <property type="project" value="UniProtKB-KW"/>
</dbReference>
<reference evidence="9 10" key="1">
    <citation type="submission" date="2020-03" db="EMBL/GenBank/DDBJ databases">
        <title>Leucobacter sp. nov., isolated from beetles.</title>
        <authorList>
            <person name="Hyun D.-W."/>
            <person name="Bae J.-W."/>
        </authorList>
    </citation>
    <scope>NUCLEOTIDE SEQUENCE [LARGE SCALE GENOMIC DNA]</scope>
    <source>
        <strain evidence="9 10">HDW9B</strain>
    </source>
</reference>
<keyword evidence="4" id="KW-0479">Metal-binding</keyword>
<dbReference type="GO" id="GO:0016787">
    <property type="term" value="F:hydrolase activity"/>
    <property type="evidence" value="ECO:0007669"/>
    <property type="project" value="UniProtKB-KW"/>
</dbReference>